<dbReference type="PROSITE" id="PS01278">
    <property type="entry name" value="MTTASE_RADICAL"/>
    <property type="match status" value="1"/>
</dbReference>
<comment type="catalytic activity">
    <reaction evidence="12">
        <text>2-thio-N(6)-dimethylallyladenosine(37) in tRNA + S-adenosyl-L-methionine = 2-methylsulfanyl-N(6)-dimethylallyladenosine(37) in tRNA + S-adenosyl-L-homocysteine + H(+)</text>
        <dbReference type="Rhea" id="RHEA:37063"/>
        <dbReference type="Rhea" id="RHEA-COMP:10376"/>
        <dbReference type="Rhea" id="RHEA-COMP:10377"/>
        <dbReference type="ChEBI" id="CHEBI:15378"/>
        <dbReference type="ChEBI" id="CHEBI:57856"/>
        <dbReference type="ChEBI" id="CHEBI:59789"/>
        <dbReference type="ChEBI" id="CHEBI:74416"/>
        <dbReference type="ChEBI" id="CHEBI:74417"/>
    </reaction>
    <physiologicalReaction direction="left-to-right" evidence="12">
        <dbReference type="Rhea" id="RHEA:37064"/>
    </physiologicalReaction>
</comment>
<dbReference type="CDD" id="cd01335">
    <property type="entry name" value="Radical_SAM"/>
    <property type="match status" value="1"/>
</dbReference>
<comment type="function">
    <text evidence="1 14">Catalyzes the methylthiolation of N6-(dimethylallyl)adenosine (i(6)A), leading to the formation of 2-methylthio-N6-(dimethylallyl)adenosine (ms(2)i(6)A) at position 37 in tRNAs that read codons beginning with uridine.</text>
</comment>
<dbReference type="PROSITE" id="PS50926">
    <property type="entry name" value="TRAM"/>
    <property type="match status" value="1"/>
</dbReference>
<dbReference type="AlphaFoldDB" id="W8RS72"/>
<evidence type="ECO:0000313" key="19">
    <source>
        <dbReference type="Proteomes" id="UP000019593"/>
    </source>
</evidence>
<dbReference type="PATRIC" id="fig|1294273.3.peg.1604"/>
<dbReference type="PROSITE" id="PS51449">
    <property type="entry name" value="MTTASE_N"/>
    <property type="match status" value="1"/>
</dbReference>
<feature type="domain" description="Radical SAM core" evidence="17">
    <location>
        <begin position="161"/>
        <end position="395"/>
    </location>
</feature>
<proteinExistence type="inferred from homology"/>
<dbReference type="GO" id="GO:0051539">
    <property type="term" value="F:4 iron, 4 sulfur cluster binding"/>
    <property type="evidence" value="ECO:0007669"/>
    <property type="project" value="UniProtKB-UniRule"/>
</dbReference>
<dbReference type="KEGG" id="red:roselon_01630"/>
<name>W8RS72_9RHOB</name>
<dbReference type="SFLD" id="SFLDG01061">
    <property type="entry name" value="methylthiotransferase"/>
    <property type="match status" value="1"/>
</dbReference>
<feature type="binding site" evidence="14">
    <location>
        <position position="179"/>
    </location>
    <ligand>
        <name>[4Fe-4S] cluster</name>
        <dbReference type="ChEBI" id="CHEBI:49883"/>
        <label>2</label>
        <note>4Fe-4S-S-AdoMet</note>
    </ligand>
</feature>
<organism evidence="18 19">
    <name type="scientific">Roseicyclus elongatus DSM 19469</name>
    <dbReference type="NCBI Taxonomy" id="1294273"/>
    <lineage>
        <taxon>Bacteria</taxon>
        <taxon>Pseudomonadati</taxon>
        <taxon>Pseudomonadota</taxon>
        <taxon>Alphaproteobacteria</taxon>
        <taxon>Rhodobacterales</taxon>
        <taxon>Roseobacteraceae</taxon>
        <taxon>Roseicyclus</taxon>
    </lineage>
</organism>
<dbReference type="Pfam" id="PF04055">
    <property type="entry name" value="Radical_SAM"/>
    <property type="match status" value="1"/>
</dbReference>
<dbReference type="InterPro" id="IPR006463">
    <property type="entry name" value="MiaB_methiolase"/>
</dbReference>
<dbReference type="InterPro" id="IPR038135">
    <property type="entry name" value="Methylthiotransferase_N_sf"/>
</dbReference>
<dbReference type="GO" id="GO:0005829">
    <property type="term" value="C:cytosol"/>
    <property type="evidence" value="ECO:0007669"/>
    <property type="project" value="TreeGrafter"/>
</dbReference>
<dbReference type="InterPro" id="IPR002792">
    <property type="entry name" value="TRAM_dom"/>
</dbReference>
<comment type="catalytic activity">
    <reaction evidence="11">
        <text>N(6)-dimethylallyladenosine(37) in tRNA + (sulfur carrier)-SH + AH2 + S-adenosyl-L-methionine = 2-thio-N(6)-dimethylallyladenosine(37) in tRNA + (sulfur carrier)-H + 5'-deoxyadenosine + L-methionine + A + H(+)</text>
        <dbReference type="Rhea" id="RHEA:36339"/>
        <dbReference type="Rhea" id="RHEA-COMP:10375"/>
        <dbReference type="Rhea" id="RHEA-COMP:10377"/>
        <dbReference type="Rhea" id="RHEA-COMP:14737"/>
        <dbReference type="Rhea" id="RHEA-COMP:14739"/>
        <dbReference type="ChEBI" id="CHEBI:13193"/>
        <dbReference type="ChEBI" id="CHEBI:15378"/>
        <dbReference type="ChEBI" id="CHEBI:17319"/>
        <dbReference type="ChEBI" id="CHEBI:17499"/>
        <dbReference type="ChEBI" id="CHEBI:29917"/>
        <dbReference type="ChEBI" id="CHEBI:57844"/>
        <dbReference type="ChEBI" id="CHEBI:59789"/>
        <dbReference type="ChEBI" id="CHEBI:64428"/>
        <dbReference type="ChEBI" id="CHEBI:74415"/>
        <dbReference type="ChEBI" id="CHEBI:74416"/>
    </reaction>
    <physiologicalReaction direction="left-to-right" evidence="11">
        <dbReference type="Rhea" id="RHEA:36340"/>
    </physiologicalReaction>
</comment>
<dbReference type="PROSITE" id="PS51918">
    <property type="entry name" value="RADICAL_SAM"/>
    <property type="match status" value="1"/>
</dbReference>
<reference evidence="18 19" key="1">
    <citation type="submission" date="2013-03" db="EMBL/GenBank/DDBJ databases">
        <authorList>
            <person name="Fiebig A."/>
            <person name="Goeker M."/>
            <person name="Klenk H.-P.P."/>
        </authorList>
    </citation>
    <scope>NUCLEOTIDE SEQUENCE [LARGE SCALE GENOMIC DNA]</scope>
    <source>
        <strain evidence="19">DSM 19469</strain>
    </source>
</reference>
<dbReference type="PANTHER" id="PTHR43020:SF2">
    <property type="entry name" value="MITOCHONDRIAL TRNA METHYLTHIOTRANSFERASE CDK5RAP1"/>
    <property type="match status" value="1"/>
</dbReference>
<dbReference type="FunFam" id="3.40.50.12160:FF:000001">
    <property type="entry name" value="tRNA-2-methylthio-N(6)-dimethylallyladenosine synthase"/>
    <property type="match status" value="1"/>
</dbReference>
<comment type="subunit">
    <text evidence="14">Monomer.</text>
</comment>
<evidence type="ECO:0000256" key="4">
    <source>
        <dbReference type="ARBA" id="ARBA00022679"/>
    </source>
</evidence>
<keyword evidence="7 14" id="KW-0479">Metal-binding</keyword>
<dbReference type="Gene3D" id="3.80.30.20">
    <property type="entry name" value="tm_1862 like domain"/>
    <property type="match status" value="1"/>
</dbReference>
<keyword evidence="3 14" id="KW-0963">Cytoplasm</keyword>
<dbReference type="PANTHER" id="PTHR43020">
    <property type="entry name" value="CDK5 REGULATORY SUBUNIT-ASSOCIATED PROTEIN 1"/>
    <property type="match status" value="1"/>
</dbReference>
<evidence type="ECO:0000256" key="13">
    <source>
        <dbReference type="ARBA" id="ARBA00052587"/>
    </source>
</evidence>
<evidence type="ECO:0000259" key="16">
    <source>
        <dbReference type="PROSITE" id="PS51449"/>
    </source>
</evidence>
<evidence type="ECO:0000259" key="15">
    <source>
        <dbReference type="PROSITE" id="PS50926"/>
    </source>
</evidence>
<dbReference type="Gene3D" id="3.40.50.12160">
    <property type="entry name" value="Methylthiotransferase, N-terminal domain"/>
    <property type="match status" value="1"/>
</dbReference>
<evidence type="ECO:0000256" key="1">
    <source>
        <dbReference type="ARBA" id="ARBA00003234"/>
    </source>
</evidence>
<comment type="subcellular location">
    <subcellularLocation>
        <location evidence="14">Cytoplasm</location>
    </subcellularLocation>
</comment>
<dbReference type="NCBIfam" id="TIGR00089">
    <property type="entry name" value="MiaB/RimO family radical SAM methylthiotransferase"/>
    <property type="match status" value="1"/>
</dbReference>
<evidence type="ECO:0000256" key="7">
    <source>
        <dbReference type="ARBA" id="ARBA00022723"/>
    </source>
</evidence>
<evidence type="ECO:0000256" key="2">
    <source>
        <dbReference type="ARBA" id="ARBA00022485"/>
    </source>
</evidence>
<evidence type="ECO:0000256" key="10">
    <source>
        <dbReference type="ARBA" id="ARBA00033765"/>
    </source>
</evidence>
<comment type="similarity">
    <text evidence="14">Belongs to the methylthiotransferase family. MiaB subfamily.</text>
</comment>
<evidence type="ECO:0000256" key="9">
    <source>
        <dbReference type="ARBA" id="ARBA00023014"/>
    </source>
</evidence>
<dbReference type="eggNOG" id="COG0621">
    <property type="taxonomic scope" value="Bacteria"/>
</dbReference>
<evidence type="ECO:0000256" key="8">
    <source>
        <dbReference type="ARBA" id="ARBA00023004"/>
    </source>
</evidence>
<dbReference type="EC" id="2.8.4.3" evidence="10 14"/>
<dbReference type="SUPFAM" id="SSF102114">
    <property type="entry name" value="Radical SAM enzymes"/>
    <property type="match status" value="1"/>
</dbReference>
<keyword evidence="2 14" id="KW-0004">4Fe-4S</keyword>
<evidence type="ECO:0000313" key="18">
    <source>
        <dbReference type="EMBL" id="AHM04009.1"/>
    </source>
</evidence>
<feature type="binding site" evidence="14">
    <location>
        <position position="182"/>
    </location>
    <ligand>
        <name>[4Fe-4S] cluster</name>
        <dbReference type="ChEBI" id="CHEBI:49883"/>
        <label>2</label>
        <note>4Fe-4S-S-AdoMet</note>
    </ligand>
</feature>
<dbReference type="SFLD" id="SFLDS00029">
    <property type="entry name" value="Radical_SAM"/>
    <property type="match status" value="1"/>
</dbReference>
<protein>
    <recommendedName>
        <fullName evidence="10 14">tRNA-2-methylthio-N(6)-dimethylallyladenosine synthase</fullName>
        <ecNumber evidence="10 14">2.8.4.3</ecNumber>
    </recommendedName>
    <alternativeName>
        <fullName evidence="14">(Dimethylallyl)adenosine tRNA methylthiotransferase MiaB</fullName>
    </alternativeName>
    <alternativeName>
        <fullName evidence="14">tRNA-i(6)A37 methylthiotransferase</fullName>
    </alternativeName>
</protein>
<keyword evidence="6 14" id="KW-0819">tRNA processing</keyword>
<dbReference type="GO" id="GO:0035597">
    <property type="term" value="F:tRNA-2-methylthio-N(6)-dimethylallyladenosine(37) synthase activity"/>
    <property type="evidence" value="ECO:0007669"/>
    <property type="project" value="UniProtKB-EC"/>
</dbReference>
<comment type="cofactor">
    <cofactor evidence="14">
        <name>[4Fe-4S] cluster</name>
        <dbReference type="ChEBI" id="CHEBI:49883"/>
    </cofactor>
    <text evidence="14">Binds 2 [4Fe-4S] clusters. One cluster is coordinated with 3 cysteines and an exchangeable S-adenosyl-L-methionine.</text>
</comment>
<evidence type="ECO:0000256" key="14">
    <source>
        <dbReference type="HAMAP-Rule" id="MF_01864"/>
    </source>
</evidence>
<feature type="binding site" evidence="14">
    <location>
        <position position="30"/>
    </location>
    <ligand>
        <name>[4Fe-4S] cluster</name>
        <dbReference type="ChEBI" id="CHEBI:49883"/>
        <label>1</label>
    </ligand>
</feature>
<keyword evidence="9 14" id="KW-0411">Iron-sulfur</keyword>
<accession>W8RS72</accession>
<dbReference type="NCBIfam" id="TIGR01574">
    <property type="entry name" value="miaB-methiolase"/>
    <property type="match status" value="1"/>
</dbReference>
<keyword evidence="5 14" id="KW-0949">S-adenosyl-L-methionine</keyword>
<dbReference type="InterPro" id="IPR020612">
    <property type="entry name" value="Methylthiotransferase_CS"/>
</dbReference>
<dbReference type="Pfam" id="PF00919">
    <property type="entry name" value="UPF0004"/>
    <property type="match status" value="1"/>
</dbReference>
<dbReference type="InterPro" id="IPR005839">
    <property type="entry name" value="Methylthiotransferase"/>
</dbReference>
<dbReference type="FunFam" id="3.80.30.20:FF:000001">
    <property type="entry name" value="tRNA-2-methylthio-N(6)-dimethylallyladenosine synthase 2"/>
    <property type="match status" value="1"/>
</dbReference>
<keyword evidence="4 14" id="KW-0808">Transferase</keyword>
<dbReference type="InterPro" id="IPR007197">
    <property type="entry name" value="rSAM"/>
</dbReference>
<dbReference type="SFLD" id="SFLDF00273">
    <property type="entry name" value="(dimethylallyl)adenosine_tRNA"/>
    <property type="match status" value="1"/>
</dbReference>
<comment type="catalytic activity">
    <reaction evidence="13">
        <text>N(6)-dimethylallyladenosine(37) in tRNA + (sulfur carrier)-SH + AH2 + 2 S-adenosyl-L-methionine = 2-methylsulfanyl-N(6)-dimethylallyladenosine(37) in tRNA + (sulfur carrier)-H + 5'-deoxyadenosine + L-methionine + A + S-adenosyl-L-homocysteine + 2 H(+)</text>
        <dbReference type="Rhea" id="RHEA:37067"/>
        <dbReference type="Rhea" id="RHEA-COMP:10375"/>
        <dbReference type="Rhea" id="RHEA-COMP:10376"/>
        <dbReference type="Rhea" id="RHEA-COMP:14737"/>
        <dbReference type="Rhea" id="RHEA-COMP:14739"/>
        <dbReference type="ChEBI" id="CHEBI:13193"/>
        <dbReference type="ChEBI" id="CHEBI:15378"/>
        <dbReference type="ChEBI" id="CHEBI:17319"/>
        <dbReference type="ChEBI" id="CHEBI:17499"/>
        <dbReference type="ChEBI" id="CHEBI:29917"/>
        <dbReference type="ChEBI" id="CHEBI:57844"/>
        <dbReference type="ChEBI" id="CHEBI:57856"/>
        <dbReference type="ChEBI" id="CHEBI:59789"/>
        <dbReference type="ChEBI" id="CHEBI:64428"/>
        <dbReference type="ChEBI" id="CHEBI:74415"/>
        <dbReference type="ChEBI" id="CHEBI:74417"/>
        <dbReference type="EC" id="2.8.4.3"/>
    </reaction>
    <physiologicalReaction direction="left-to-right" evidence="13">
        <dbReference type="Rhea" id="RHEA:37068"/>
    </physiologicalReaction>
</comment>
<evidence type="ECO:0000259" key="17">
    <source>
        <dbReference type="PROSITE" id="PS51918"/>
    </source>
</evidence>
<dbReference type="STRING" id="1294273.roselon_01630"/>
<dbReference type="HOGENOM" id="CLU_018697_2_0_5"/>
<dbReference type="InterPro" id="IPR058240">
    <property type="entry name" value="rSAM_sf"/>
</dbReference>
<evidence type="ECO:0000256" key="6">
    <source>
        <dbReference type="ARBA" id="ARBA00022694"/>
    </source>
</evidence>
<evidence type="ECO:0000256" key="11">
    <source>
        <dbReference type="ARBA" id="ARBA00050926"/>
    </source>
</evidence>
<evidence type="ECO:0000256" key="3">
    <source>
        <dbReference type="ARBA" id="ARBA00022490"/>
    </source>
</evidence>
<dbReference type="SFLD" id="SFLDG01082">
    <property type="entry name" value="B12-binding_domain_containing"/>
    <property type="match status" value="1"/>
</dbReference>
<feature type="domain" description="TRAM" evidence="15">
    <location>
        <begin position="395"/>
        <end position="456"/>
    </location>
</feature>
<dbReference type="HAMAP" id="MF_01864">
    <property type="entry name" value="tRNA_metthiotr_MiaB"/>
    <property type="match status" value="1"/>
</dbReference>
<dbReference type="SMART" id="SM00729">
    <property type="entry name" value="Elp3"/>
    <property type="match status" value="1"/>
</dbReference>
<dbReference type="GO" id="GO:0046872">
    <property type="term" value="F:metal ion binding"/>
    <property type="evidence" value="ECO:0007669"/>
    <property type="project" value="UniProtKB-KW"/>
</dbReference>
<dbReference type="InterPro" id="IPR006638">
    <property type="entry name" value="Elp3/MiaA/NifB-like_rSAM"/>
</dbReference>
<keyword evidence="19" id="KW-1185">Reference proteome</keyword>
<evidence type="ECO:0000256" key="12">
    <source>
        <dbReference type="ARBA" id="ARBA00052380"/>
    </source>
</evidence>
<feature type="binding site" evidence="14">
    <location>
        <position position="100"/>
    </location>
    <ligand>
        <name>[4Fe-4S] cluster</name>
        <dbReference type="ChEBI" id="CHEBI:49883"/>
        <label>1</label>
    </ligand>
</feature>
<feature type="domain" description="MTTase N-terminal" evidence="16">
    <location>
        <begin position="21"/>
        <end position="137"/>
    </location>
</feature>
<dbReference type="EMBL" id="CP004372">
    <property type="protein sequence ID" value="AHM04009.1"/>
    <property type="molecule type" value="Genomic_DNA"/>
</dbReference>
<feature type="binding site" evidence="14">
    <location>
        <position position="175"/>
    </location>
    <ligand>
        <name>[4Fe-4S] cluster</name>
        <dbReference type="ChEBI" id="CHEBI:49883"/>
        <label>2</label>
        <note>4Fe-4S-S-AdoMet</note>
    </ligand>
</feature>
<keyword evidence="8 14" id="KW-0408">Iron</keyword>
<feature type="binding site" evidence="14">
    <location>
        <position position="66"/>
    </location>
    <ligand>
        <name>[4Fe-4S] cluster</name>
        <dbReference type="ChEBI" id="CHEBI:49883"/>
        <label>1</label>
    </ligand>
</feature>
<dbReference type="Proteomes" id="UP000019593">
    <property type="component" value="Chromosome"/>
</dbReference>
<gene>
    <name evidence="14" type="primary">miaB</name>
    <name evidence="18" type="ORF">roselon_01630</name>
</gene>
<dbReference type="InterPro" id="IPR023404">
    <property type="entry name" value="rSAM_horseshoe"/>
</dbReference>
<dbReference type="InterPro" id="IPR013848">
    <property type="entry name" value="Methylthiotransferase_N"/>
</dbReference>
<sequence length="476" mass="52446">MRYIPQVNKPLWKARAMTGTKKLFVKTYGCQMNVYDSERMAEALGAQGYQQVDSAEGADMILLNTCHIREKAAEKVYSELGRLKPLRAANPDLKIGVAGCVAQAEGEEIMHRQPMVDLVVGPQTYHRLPTMMEALARGEKALDTDFPEEDKFAHLPKGRKARRGPTAFLTVQEGCDKFCSFCVVPYTRGAEVSRPADRLLREARDLIDRGVREITLLGQNVNAYHGAGPDGGEWGLARLIREMATIDGLDRIRFTTSHPNDMDEDLIAAHGDCDKLMPYLHLPVQAGSDKVLKAMNRKHTAEAYLRLIERIRAARPDLHLSGDFIVGFPGETEADFQATLDLVETVGYGTAYSFKYSARPGTPAAERATVDPAEADDRLQRLQALLTRQQRAAQDAMVGRRVSVLFEKPGRMPGQMVGKSEYLHAVHVDGPETLKGQIAPVDTRRQRPELACRAIGGLNGTTCGAAGSRTECGSSR</sequence>
<evidence type="ECO:0000256" key="5">
    <source>
        <dbReference type="ARBA" id="ARBA00022691"/>
    </source>
</evidence>